<accession>A0ABP1R0S8</accession>
<dbReference type="EMBL" id="CAXLJM020000053">
    <property type="protein sequence ID" value="CAL8116935.1"/>
    <property type="molecule type" value="Genomic_DNA"/>
</dbReference>
<dbReference type="Pfam" id="PF00650">
    <property type="entry name" value="CRAL_TRIO"/>
    <property type="match status" value="1"/>
</dbReference>
<dbReference type="InterPro" id="IPR036865">
    <property type="entry name" value="CRAL-TRIO_dom_sf"/>
</dbReference>
<keyword evidence="3" id="KW-1185">Reference proteome</keyword>
<dbReference type="PROSITE" id="PS50191">
    <property type="entry name" value="CRAL_TRIO"/>
    <property type="match status" value="1"/>
</dbReference>
<dbReference type="Gene3D" id="3.40.525.10">
    <property type="entry name" value="CRAL-TRIO lipid binding domain"/>
    <property type="match status" value="1"/>
</dbReference>
<evidence type="ECO:0000313" key="2">
    <source>
        <dbReference type="EMBL" id="CAL8116935.1"/>
    </source>
</evidence>
<dbReference type="Gene3D" id="1.20.5.1200">
    <property type="entry name" value="Alpha-tocopherol transfer"/>
    <property type="match status" value="1"/>
</dbReference>
<evidence type="ECO:0000259" key="1">
    <source>
        <dbReference type="PROSITE" id="PS50191"/>
    </source>
</evidence>
<name>A0ABP1R0S8_9HEXA</name>
<dbReference type="Gene3D" id="1.10.8.20">
    <property type="entry name" value="N-terminal domain of phosphatidylinositol transfer protein sec14p"/>
    <property type="match status" value="1"/>
</dbReference>
<feature type="domain" description="CRAL-TRIO" evidence="1">
    <location>
        <begin position="86"/>
        <end position="253"/>
    </location>
</feature>
<dbReference type="PRINTS" id="PR00180">
    <property type="entry name" value="CRETINALDHBP"/>
</dbReference>
<dbReference type="CDD" id="cd00170">
    <property type="entry name" value="SEC14"/>
    <property type="match status" value="1"/>
</dbReference>
<proteinExistence type="predicted"/>
<protein>
    <recommendedName>
        <fullName evidence="1">CRAL-TRIO domain-containing protein</fullName>
    </recommendedName>
</protein>
<dbReference type="InterPro" id="IPR001251">
    <property type="entry name" value="CRAL-TRIO_dom"/>
</dbReference>
<gene>
    <name evidence="2" type="ORF">ODALV1_LOCUS17455</name>
</gene>
<evidence type="ECO:0000313" key="3">
    <source>
        <dbReference type="Proteomes" id="UP001642540"/>
    </source>
</evidence>
<dbReference type="SMART" id="SM00516">
    <property type="entry name" value="SEC14"/>
    <property type="match status" value="1"/>
</dbReference>
<reference evidence="2 3" key="1">
    <citation type="submission" date="2024-08" db="EMBL/GenBank/DDBJ databases">
        <authorList>
            <person name="Cucini C."/>
            <person name="Frati F."/>
        </authorList>
    </citation>
    <scope>NUCLEOTIDE SEQUENCE [LARGE SCALE GENOMIC DNA]</scope>
</reference>
<sequence length="262" mass="30532">MAHVKVPLEEDTQGLEEIRRYNKEFLNSYRGSRLVREFLEEASTNEDLLVRFLRGRKYRSQRAWETLKRYAEVRFDVHPEVFPQKYPEELHSLQENPLLGVLKSRDSLGRRIMFINASDWEPDQHSMEIMTIASVLLAERLLLDEDALTNGIVFIQQCSGVGMKQAHQYTLRAMRRLVNIFWYAFPLKIKEIYYLNVPTVLSCAFAMVRPFLTKKLKERLNVTGTGKPSNKIYENFSPNILPKCLGGVLDIHDAVDTSFLKF</sequence>
<dbReference type="Proteomes" id="UP001642540">
    <property type="component" value="Unassembled WGS sequence"/>
</dbReference>
<dbReference type="PANTHER" id="PTHR10174:SF208">
    <property type="entry name" value="CRAL-TRIO DOMAIN-CONTAINING PROTEIN DDB_G0278031"/>
    <property type="match status" value="1"/>
</dbReference>
<dbReference type="SUPFAM" id="SSF46938">
    <property type="entry name" value="CRAL/TRIO N-terminal domain"/>
    <property type="match status" value="1"/>
</dbReference>
<dbReference type="SUPFAM" id="SSF52087">
    <property type="entry name" value="CRAL/TRIO domain"/>
    <property type="match status" value="1"/>
</dbReference>
<organism evidence="2 3">
    <name type="scientific">Orchesella dallaii</name>
    <dbReference type="NCBI Taxonomy" id="48710"/>
    <lineage>
        <taxon>Eukaryota</taxon>
        <taxon>Metazoa</taxon>
        <taxon>Ecdysozoa</taxon>
        <taxon>Arthropoda</taxon>
        <taxon>Hexapoda</taxon>
        <taxon>Collembola</taxon>
        <taxon>Entomobryomorpha</taxon>
        <taxon>Entomobryoidea</taxon>
        <taxon>Orchesellidae</taxon>
        <taxon>Orchesellinae</taxon>
        <taxon>Orchesella</taxon>
    </lineage>
</organism>
<dbReference type="InterPro" id="IPR036273">
    <property type="entry name" value="CRAL/TRIO_N_dom_sf"/>
</dbReference>
<dbReference type="PANTHER" id="PTHR10174">
    <property type="entry name" value="ALPHA-TOCOPHEROL TRANSFER PROTEIN-RELATED"/>
    <property type="match status" value="1"/>
</dbReference>
<comment type="caution">
    <text evidence="2">The sequence shown here is derived from an EMBL/GenBank/DDBJ whole genome shotgun (WGS) entry which is preliminary data.</text>
</comment>